<dbReference type="Gene3D" id="1.10.260.40">
    <property type="entry name" value="lambda repressor-like DNA-binding domains"/>
    <property type="match status" value="1"/>
</dbReference>
<evidence type="ECO:0000259" key="2">
    <source>
        <dbReference type="PROSITE" id="PS50943"/>
    </source>
</evidence>
<dbReference type="PROSITE" id="PS50943">
    <property type="entry name" value="HTH_CROC1"/>
    <property type="match status" value="1"/>
</dbReference>
<keyword evidence="1" id="KW-0238">DNA-binding</keyword>
<keyword evidence="4" id="KW-1185">Reference proteome</keyword>
<reference evidence="3 4" key="1">
    <citation type="submission" date="2021-10" db="EMBL/GenBank/DDBJ databases">
        <title>Collection of gut derived symbiotic bacterial strains cultured from healthy donors.</title>
        <authorList>
            <person name="Lin H."/>
            <person name="Littmann E."/>
            <person name="Kohout C."/>
            <person name="Pamer E.G."/>
        </authorList>
    </citation>
    <scope>NUCLEOTIDE SEQUENCE [LARGE SCALE GENOMIC DNA]</scope>
    <source>
        <strain evidence="3 4">DFI.1.165</strain>
    </source>
</reference>
<evidence type="ECO:0000313" key="4">
    <source>
        <dbReference type="Proteomes" id="UP001299546"/>
    </source>
</evidence>
<dbReference type="PANTHER" id="PTHR46558">
    <property type="entry name" value="TRACRIPTIONAL REGULATORY PROTEIN-RELATED-RELATED"/>
    <property type="match status" value="1"/>
</dbReference>
<gene>
    <name evidence="3" type="ORF">LIZ65_07580</name>
</gene>
<dbReference type="SMART" id="SM00530">
    <property type="entry name" value="HTH_XRE"/>
    <property type="match status" value="1"/>
</dbReference>
<dbReference type="Proteomes" id="UP001299546">
    <property type="component" value="Unassembled WGS sequence"/>
</dbReference>
<comment type="caution">
    <text evidence="3">The sequence shown here is derived from an EMBL/GenBank/DDBJ whole genome shotgun (WGS) entry which is preliminary data.</text>
</comment>
<dbReference type="InterPro" id="IPR001387">
    <property type="entry name" value="Cro/C1-type_HTH"/>
</dbReference>
<dbReference type="EMBL" id="JAJCIS010000003">
    <property type="protein sequence ID" value="MCB7387149.1"/>
    <property type="molecule type" value="Genomic_DNA"/>
</dbReference>
<evidence type="ECO:0000256" key="1">
    <source>
        <dbReference type="ARBA" id="ARBA00023125"/>
    </source>
</evidence>
<name>A0ABS8DFG0_9FIRM</name>
<dbReference type="PANTHER" id="PTHR46558:SF13">
    <property type="entry name" value="HTH-TYPE TRANSCRIPTIONAL REGULATOR IMMR"/>
    <property type="match status" value="1"/>
</dbReference>
<accession>A0ABS8DFG0</accession>
<feature type="domain" description="HTH cro/C1-type" evidence="2">
    <location>
        <begin position="7"/>
        <end position="61"/>
    </location>
</feature>
<dbReference type="CDD" id="cd00093">
    <property type="entry name" value="HTH_XRE"/>
    <property type="match status" value="1"/>
</dbReference>
<dbReference type="SUPFAM" id="SSF47413">
    <property type="entry name" value="lambda repressor-like DNA-binding domains"/>
    <property type="match status" value="1"/>
</dbReference>
<dbReference type="Pfam" id="PF01381">
    <property type="entry name" value="HTH_3"/>
    <property type="match status" value="1"/>
</dbReference>
<organism evidence="3 4">
    <name type="scientific">Bariatricus massiliensis</name>
    <dbReference type="NCBI Taxonomy" id="1745713"/>
    <lineage>
        <taxon>Bacteria</taxon>
        <taxon>Bacillati</taxon>
        <taxon>Bacillota</taxon>
        <taxon>Clostridia</taxon>
        <taxon>Lachnospirales</taxon>
        <taxon>Lachnospiraceae</taxon>
        <taxon>Bariatricus</taxon>
    </lineage>
</organism>
<proteinExistence type="predicted"/>
<protein>
    <submittedName>
        <fullName evidence="3">Helix-turn-helix domain-containing protein</fullName>
    </submittedName>
</protein>
<sequence>MSFAENLKNIRKEKGMSQEELAEIMDVSRQAVSKWEQGSGYPEVEKLLLLSSRLNISLDSLMSEEIAQSYNSENQKATGTICISSPNENVIATCYKVMSSGKMAGGKKSPQYALFGVGNGSSSFWGEPTVFLGWYASHELLSKEVNEIQKAIAAGIPTYELKYNAKVERKWLRMKLIDEGDKDKP</sequence>
<evidence type="ECO:0000313" key="3">
    <source>
        <dbReference type="EMBL" id="MCB7387149.1"/>
    </source>
</evidence>
<dbReference type="InterPro" id="IPR010982">
    <property type="entry name" value="Lambda_DNA-bd_dom_sf"/>
</dbReference>